<reference evidence="1" key="1">
    <citation type="submission" date="2014-09" db="EMBL/GenBank/DDBJ databases">
        <authorList>
            <person name="Magalhaes I.L.F."/>
            <person name="Oliveira U."/>
            <person name="Santos F.R."/>
            <person name="Vidigal T.H.D.A."/>
            <person name="Brescovit A.D."/>
            <person name="Santos A.J."/>
        </authorList>
    </citation>
    <scope>NUCLEOTIDE SEQUENCE</scope>
    <source>
        <tissue evidence="1">Shoot tissue taken approximately 20 cm above the soil surface</tissue>
    </source>
</reference>
<proteinExistence type="predicted"/>
<evidence type="ECO:0000313" key="1">
    <source>
        <dbReference type="EMBL" id="JAD88469.1"/>
    </source>
</evidence>
<sequence length="68" mass="7795">MCFREYLVVYDYGVVDCFKLLQLSFVSVMNLSSGDTIWKGPVLYQPFCVGFWRYCRCGMRSVSGNAST</sequence>
<dbReference type="EMBL" id="GBRH01209426">
    <property type="protein sequence ID" value="JAD88469.1"/>
    <property type="molecule type" value="Transcribed_RNA"/>
</dbReference>
<name>A0A0A9DIN4_ARUDO</name>
<protein>
    <submittedName>
        <fullName evidence="1">Uncharacterized protein</fullName>
    </submittedName>
</protein>
<reference evidence="1" key="2">
    <citation type="journal article" date="2015" name="Data Brief">
        <title>Shoot transcriptome of the giant reed, Arundo donax.</title>
        <authorList>
            <person name="Barrero R.A."/>
            <person name="Guerrero F.D."/>
            <person name="Moolhuijzen P."/>
            <person name="Goolsby J.A."/>
            <person name="Tidwell J."/>
            <person name="Bellgard S.E."/>
            <person name="Bellgard M.I."/>
        </authorList>
    </citation>
    <scope>NUCLEOTIDE SEQUENCE</scope>
    <source>
        <tissue evidence="1">Shoot tissue taken approximately 20 cm above the soil surface</tissue>
    </source>
</reference>
<organism evidence="1">
    <name type="scientific">Arundo donax</name>
    <name type="common">Giant reed</name>
    <name type="synonym">Donax arundinaceus</name>
    <dbReference type="NCBI Taxonomy" id="35708"/>
    <lineage>
        <taxon>Eukaryota</taxon>
        <taxon>Viridiplantae</taxon>
        <taxon>Streptophyta</taxon>
        <taxon>Embryophyta</taxon>
        <taxon>Tracheophyta</taxon>
        <taxon>Spermatophyta</taxon>
        <taxon>Magnoliopsida</taxon>
        <taxon>Liliopsida</taxon>
        <taxon>Poales</taxon>
        <taxon>Poaceae</taxon>
        <taxon>PACMAD clade</taxon>
        <taxon>Arundinoideae</taxon>
        <taxon>Arundineae</taxon>
        <taxon>Arundo</taxon>
    </lineage>
</organism>
<dbReference type="AlphaFoldDB" id="A0A0A9DIN4"/>
<accession>A0A0A9DIN4</accession>